<dbReference type="PANTHER" id="PTHR12977:SF4">
    <property type="entry name" value="HISTONE-LYSINE N-METHYLTRANSFERASE KMT5B"/>
    <property type="match status" value="1"/>
</dbReference>
<evidence type="ECO:0000256" key="8">
    <source>
        <dbReference type="ARBA" id="ARBA00022691"/>
    </source>
</evidence>
<dbReference type="PANTHER" id="PTHR12977">
    <property type="entry name" value="SUPPRESSOR OF VARIEGATION 4-20-RELATED"/>
    <property type="match status" value="1"/>
</dbReference>
<dbReference type="InterPro" id="IPR001214">
    <property type="entry name" value="SET_dom"/>
</dbReference>
<dbReference type="CDD" id="cd10524">
    <property type="entry name" value="SET_Suv4-20-like"/>
    <property type="match status" value="1"/>
</dbReference>
<gene>
    <name evidence="16" type="primary">PARPA_01002.1 scaffold 1359</name>
</gene>
<evidence type="ECO:0000313" key="16">
    <source>
        <dbReference type="EMBL" id="CEP07694.1"/>
    </source>
</evidence>
<sequence>MLSNNDTKDNKDNLMNFKVLSRYDDLFTDIFLDNLFLWFNTIKMNNDHRRPRVPNGKILNIIQRNILEKAKVMDAVTELLTLDYFKHYLTAKNQKQVHEFIQHMKRYLYMYMPNAGYEVGDTRRYGSNGRRVEACLVATKDWQVGDEMRLLTGMIACLDPKDDAELKKGNRDFSVMWSTRKNCSCLFLGPARFANHDCDSNCKFISMGQNSIGFKVIKNIQCGEEITVYYGKHYFGEDNCECRCLTCENLCMGYFASLETKENTPIDAKEEEQGGTRRSTRKRKSALHEEYLDYSQSDLSTSSSTRRSKRASLEPSSKLTNSLEELIGEQLQPQQNQQHQQQMELDPPIVIKKEQTPPMPISPTTATAERMARLKVMSIDFLCGSDEETSPAPKERRESDCPLLSLLVDAALDAPYLHSNEQNHPQSNQITVVVNPEIHRDATQRVYLQQQQQQSRPDLQRSRHSKESLTQPDSPQSSSLDSSESKADSAVSLSPRLQMSSIKNEQEDNHHFWRREMDDGLFEHNDDFDDFLDNVSDLSSVSSTELSSWTTEEDDGDEEEEEDEKAALADKTKKSASLSHQQPASLSCIACSRPIKKKDVSEQVGADMSIANELATWTWSPSAIFTDWRPERCPRCERHFVIFGQEWPNRKIKKKHLLNDDKKPKKSSRKLKKKSPTNSSKKSTLSSSCVIETAPEATVPEPVPGTPVYLMQDDPNDLNYIPPSPLSEPHYEDDTL</sequence>
<feature type="compositionally biased region" description="Low complexity" evidence="14">
    <location>
        <begin position="468"/>
        <end position="482"/>
    </location>
</feature>
<dbReference type="EC" id="2.1.1.372" evidence="11"/>
<comment type="catalytic activity">
    <reaction evidence="13">
        <text>L-lysyl(20)-[histone H4] + 3 S-adenosyl-L-methionine = N(6),N(6),N(6)-trimethyl-L-lysyl(20)-[histone H4] + 3 S-adenosyl-L-homocysteine + 3 H(+)</text>
        <dbReference type="Rhea" id="RHEA:64456"/>
        <dbReference type="Rhea" id="RHEA-COMP:15554"/>
        <dbReference type="Rhea" id="RHEA-COMP:15998"/>
        <dbReference type="ChEBI" id="CHEBI:15378"/>
        <dbReference type="ChEBI" id="CHEBI:29969"/>
        <dbReference type="ChEBI" id="CHEBI:57856"/>
        <dbReference type="ChEBI" id="CHEBI:59789"/>
        <dbReference type="ChEBI" id="CHEBI:61961"/>
        <dbReference type="EC" id="2.1.1.372"/>
    </reaction>
</comment>
<feature type="compositionally biased region" description="Low complexity" evidence="14">
    <location>
        <begin position="293"/>
        <end position="305"/>
    </location>
</feature>
<protein>
    <recommendedName>
        <fullName evidence="4">Histone-lysine N-methyltransferase SET9</fullName>
        <ecNumber evidence="11">2.1.1.372</ecNumber>
    </recommendedName>
    <alternativeName>
        <fullName evidence="3">Histone-lysine N-methyltransferase set9</fullName>
    </alternativeName>
    <alternativeName>
        <fullName evidence="12">SET domain protein 9</fullName>
    </alternativeName>
</protein>
<dbReference type="EMBL" id="LN719426">
    <property type="protein sequence ID" value="CEP07694.1"/>
    <property type="molecule type" value="Genomic_DNA"/>
</dbReference>
<evidence type="ECO:0000256" key="13">
    <source>
        <dbReference type="ARBA" id="ARBA00048081"/>
    </source>
</evidence>
<feature type="compositionally biased region" description="Basic and acidic residues" evidence="14">
    <location>
        <begin position="458"/>
        <end position="467"/>
    </location>
</feature>
<feature type="region of interest" description="Disordered" evidence="14">
    <location>
        <begin position="542"/>
        <end position="579"/>
    </location>
</feature>
<feature type="compositionally biased region" description="Polar residues" evidence="14">
    <location>
        <begin position="491"/>
        <end position="503"/>
    </location>
</feature>
<evidence type="ECO:0000256" key="12">
    <source>
        <dbReference type="ARBA" id="ARBA00030653"/>
    </source>
</evidence>
<feature type="region of interest" description="Disordered" evidence="14">
    <location>
        <begin position="447"/>
        <end position="506"/>
    </location>
</feature>
<evidence type="ECO:0000256" key="7">
    <source>
        <dbReference type="ARBA" id="ARBA00022679"/>
    </source>
</evidence>
<dbReference type="Pfam" id="PF00856">
    <property type="entry name" value="SET"/>
    <property type="match status" value="1"/>
</dbReference>
<dbReference type="SMART" id="SM00317">
    <property type="entry name" value="SET"/>
    <property type="match status" value="1"/>
</dbReference>
<dbReference type="PROSITE" id="PS51567">
    <property type="entry name" value="SAM_MT43_SUVAR420_1"/>
    <property type="match status" value="1"/>
</dbReference>
<keyword evidence="7" id="KW-0808">Transferase</keyword>
<dbReference type="SUPFAM" id="SSF82199">
    <property type="entry name" value="SET domain"/>
    <property type="match status" value="1"/>
</dbReference>
<evidence type="ECO:0000256" key="2">
    <source>
        <dbReference type="ARBA" id="ARBA00004286"/>
    </source>
</evidence>
<keyword evidence="17" id="KW-1185">Reference proteome</keyword>
<dbReference type="InterPro" id="IPR041938">
    <property type="entry name" value="Hist-Lys_N-MTase_N"/>
</dbReference>
<evidence type="ECO:0000256" key="9">
    <source>
        <dbReference type="ARBA" id="ARBA00022853"/>
    </source>
</evidence>
<evidence type="ECO:0000256" key="6">
    <source>
        <dbReference type="ARBA" id="ARBA00022603"/>
    </source>
</evidence>
<evidence type="ECO:0000256" key="11">
    <source>
        <dbReference type="ARBA" id="ARBA00024057"/>
    </source>
</evidence>
<feature type="domain" description="SET" evidence="15">
    <location>
        <begin position="115"/>
        <end position="231"/>
    </location>
</feature>
<feature type="region of interest" description="Disordered" evidence="14">
    <location>
        <begin position="654"/>
        <end position="736"/>
    </location>
</feature>
<evidence type="ECO:0000313" key="17">
    <source>
        <dbReference type="Proteomes" id="UP000054107"/>
    </source>
</evidence>
<keyword evidence="10" id="KW-0539">Nucleus</keyword>
<dbReference type="InterPro" id="IPR046341">
    <property type="entry name" value="SET_dom_sf"/>
</dbReference>
<comment type="subcellular location">
    <subcellularLocation>
        <location evidence="2">Chromosome</location>
    </subcellularLocation>
    <subcellularLocation>
        <location evidence="1">Nucleus</location>
    </subcellularLocation>
</comment>
<evidence type="ECO:0000256" key="14">
    <source>
        <dbReference type="SAM" id="MobiDB-lite"/>
    </source>
</evidence>
<name>A0A0B7MXP7_9FUNG</name>
<accession>A0A0B7MXP7</accession>
<feature type="compositionally biased region" description="Acidic residues" evidence="14">
    <location>
        <begin position="551"/>
        <end position="564"/>
    </location>
</feature>
<evidence type="ECO:0000256" key="3">
    <source>
        <dbReference type="ARBA" id="ARBA00014232"/>
    </source>
</evidence>
<keyword evidence="5" id="KW-0158">Chromosome</keyword>
<feature type="region of interest" description="Disordered" evidence="14">
    <location>
        <begin position="265"/>
        <end position="318"/>
    </location>
</feature>
<dbReference type="Proteomes" id="UP000054107">
    <property type="component" value="Unassembled WGS sequence"/>
</dbReference>
<feature type="compositionally biased region" description="Low complexity" evidence="14">
    <location>
        <begin position="676"/>
        <end position="688"/>
    </location>
</feature>
<dbReference type="GO" id="GO:0032259">
    <property type="term" value="P:methylation"/>
    <property type="evidence" value="ECO:0007669"/>
    <property type="project" value="UniProtKB-KW"/>
</dbReference>
<dbReference type="OrthoDB" id="6627536at2759"/>
<proteinExistence type="predicted"/>
<keyword evidence="8" id="KW-0949">S-adenosyl-L-methionine</keyword>
<dbReference type="GO" id="GO:0140943">
    <property type="term" value="F:histone H4K20 trimethyltransferase activity"/>
    <property type="evidence" value="ECO:0007669"/>
    <property type="project" value="UniProtKB-EC"/>
</dbReference>
<keyword evidence="9" id="KW-0156">Chromatin regulator</keyword>
<dbReference type="AlphaFoldDB" id="A0A0B7MXP7"/>
<evidence type="ECO:0000259" key="15">
    <source>
        <dbReference type="PROSITE" id="PS50280"/>
    </source>
</evidence>
<dbReference type="GO" id="GO:0005634">
    <property type="term" value="C:nucleus"/>
    <property type="evidence" value="ECO:0007669"/>
    <property type="project" value="UniProtKB-SubCell"/>
</dbReference>
<dbReference type="PROSITE" id="PS50280">
    <property type="entry name" value="SET"/>
    <property type="match status" value="1"/>
</dbReference>
<evidence type="ECO:0000256" key="4">
    <source>
        <dbReference type="ARBA" id="ARBA00015413"/>
    </source>
</evidence>
<dbReference type="GO" id="GO:0005694">
    <property type="term" value="C:chromosome"/>
    <property type="evidence" value="ECO:0007669"/>
    <property type="project" value="UniProtKB-SubCell"/>
</dbReference>
<reference evidence="16 17" key="1">
    <citation type="submission" date="2014-09" db="EMBL/GenBank/DDBJ databases">
        <authorList>
            <person name="Ellenberger Sabrina"/>
        </authorList>
    </citation>
    <scope>NUCLEOTIDE SEQUENCE [LARGE SCALE GENOMIC DNA]</scope>
    <source>
        <strain evidence="16 17">CBS 412.66</strain>
    </source>
</reference>
<dbReference type="InterPro" id="IPR039977">
    <property type="entry name" value="Suv4-20/Set9"/>
</dbReference>
<organism evidence="16 17">
    <name type="scientific">Parasitella parasitica</name>
    <dbReference type="NCBI Taxonomy" id="35722"/>
    <lineage>
        <taxon>Eukaryota</taxon>
        <taxon>Fungi</taxon>
        <taxon>Fungi incertae sedis</taxon>
        <taxon>Mucoromycota</taxon>
        <taxon>Mucoromycotina</taxon>
        <taxon>Mucoromycetes</taxon>
        <taxon>Mucorales</taxon>
        <taxon>Mucorineae</taxon>
        <taxon>Mucoraceae</taxon>
        <taxon>Parasitella</taxon>
    </lineage>
</organism>
<dbReference type="Gene3D" id="2.170.270.10">
    <property type="entry name" value="SET domain"/>
    <property type="match status" value="1"/>
</dbReference>
<feature type="compositionally biased region" description="Basic residues" evidence="14">
    <location>
        <begin position="664"/>
        <end position="675"/>
    </location>
</feature>
<dbReference type="Gene3D" id="1.10.10.1700">
    <property type="entry name" value="Histone-lysine N-methyltransferase"/>
    <property type="match status" value="1"/>
</dbReference>
<dbReference type="InterPro" id="IPR025783">
    <property type="entry name" value="Set9_fungi"/>
</dbReference>
<evidence type="ECO:0000256" key="5">
    <source>
        <dbReference type="ARBA" id="ARBA00022454"/>
    </source>
</evidence>
<dbReference type="STRING" id="35722.A0A0B7MXP7"/>
<keyword evidence="6" id="KW-0489">Methyltransferase</keyword>
<feature type="compositionally biased region" description="Basic and acidic residues" evidence="14">
    <location>
        <begin position="265"/>
        <end position="275"/>
    </location>
</feature>
<evidence type="ECO:0000256" key="10">
    <source>
        <dbReference type="ARBA" id="ARBA00023242"/>
    </source>
</evidence>
<evidence type="ECO:0000256" key="1">
    <source>
        <dbReference type="ARBA" id="ARBA00004123"/>
    </source>
</evidence>